<sequence length="250" mass="28473">MHGLASALALLRVCSIERLSVQLDVLSDGDPLQWITCLQQQRQREPLPGISPLRQLRLSNEDCLYVFATLILEQFRWEPAPRCEQERMALFLAFRDLGQALNIHAIPCTIEALECFQHQYEGQHCCYAACNERISRAIGDGLMGRLPWTLHPLGYVGISTLLDEHRRAALGLPCLHPSWCSMVRWVITTYQHRIARTEQQSAPLGQHVLACDHARQIVEERRSDPVEFLVWTLCSARFAPPIVMNEPEGL</sequence>
<name>A0A8J3IT80_9CHLR</name>
<dbReference type="PANTHER" id="PTHR36124:SF1">
    <property type="entry name" value="ER-BOUND OXYGENASE MPAB_MPAB'_RUBBER OXYGENASE CATALYTIC DOMAIN-CONTAINING PROTEIN"/>
    <property type="match status" value="1"/>
</dbReference>
<keyword evidence="2" id="KW-1185">Reference proteome</keyword>
<dbReference type="PANTHER" id="PTHR36124">
    <property type="match status" value="1"/>
</dbReference>
<evidence type="ECO:0000313" key="1">
    <source>
        <dbReference type="EMBL" id="GHO96480.1"/>
    </source>
</evidence>
<dbReference type="Proteomes" id="UP000597444">
    <property type="component" value="Unassembled WGS sequence"/>
</dbReference>
<accession>A0A8J3IT80</accession>
<dbReference type="EMBL" id="BNJK01000001">
    <property type="protein sequence ID" value="GHO96480.1"/>
    <property type="molecule type" value="Genomic_DNA"/>
</dbReference>
<dbReference type="AlphaFoldDB" id="A0A8J3IT80"/>
<comment type="caution">
    <text evidence="1">The sequence shown here is derived from an EMBL/GenBank/DDBJ whole genome shotgun (WGS) entry which is preliminary data.</text>
</comment>
<dbReference type="RefSeq" id="WP_220207105.1">
    <property type="nucleotide sequence ID" value="NZ_BNJK01000001.1"/>
</dbReference>
<proteinExistence type="predicted"/>
<evidence type="ECO:0000313" key="2">
    <source>
        <dbReference type="Proteomes" id="UP000597444"/>
    </source>
</evidence>
<reference evidence="1" key="1">
    <citation type="submission" date="2020-10" db="EMBL/GenBank/DDBJ databases">
        <title>Taxonomic study of unclassified bacteria belonging to the class Ktedonobacteria.</title>
        <authorList>
            <person name="Yabe S."/>
            <person name="Wang C.M."/>
            <person name="Zheng Y."/>
            <person name="Sakai Y."/>
            <person name="Cavaletti L."/>
            <person name="Monciardini P."/>
            <person name="Donadio S."/>
        </authorList>
    </citation>
    <scope>NUCLEOTIDE SEQUENCE</scope>
    <source>
        <strain evidence="1">ID150040</strain>
    </source>
</reference>
<organism evidence="1 2">
    <name type="scientific">Reticulibacter mediterranei</name>
    <dbReference type="NCBI Taxonomy" id="2778369"/>
    <lineage>
        <taxon>Bacteria</taxon>
        <taxon>Bacillati</taxon>
        <taxon>Chloroflexota</taxon>
        <taxon>Ktedonobacteria</taxon>
        <taxon>Ktedonobacterales</taxon>
        <taxon>Reticulibacteraceae</taxon>
        <taxon>Reticulibacter</taxon>
    </lineage>
</organism>
<gene>
    <name evidence="1" type="ORF">KSF_065280</name>
</gene>
<dbReference type="GO" id="GO:0016491">
    <property type="term" value="F:oxidoreductase activity"/>
    <property type="evidence" value="ECO:0007669"/>
    <property type="project" value="InterPro"/>
</dbReference>
<dbReference type="InterPro" id="IPR046366">
    <property type="entry name" value="MPAB"/>
</dbReference>
<protein>
    <submittedName>
        <fullName evidence="1">Uncharacterized protein</fullName>
    </submittedName>
</protein>